<dbReference type="Proteomes" id="UP001341840">
    <property type="component" value="Unassembled WGS sequence"/>
</dbReference>
<keyword evidence="2" id="KW-1185">Reference proteome</keyword>
<name>A0ABU6QNM3_9FABA</name>
<gene>
    <name evidence="1" type="ORF">PIB30_070777</name>
</gene>
<dbReference type="EMBL" id="JASCZI010000804">
    <property type="protein sequence ID" value="MED6113438.1"/>
    <property type="molecule type" value="Genomic_DNA"/>
</dbReference>
<accession>A0ABU6QNM3</accession>
<evidence type="ECO:0000313" key="1">
    <source>
        <dbReference type="EMBL" id="MED6113438.1"/>
    </source>
</evidence>
<organism evidence="1 2">
    <name type="scientific">Stylosanthes scabra</name>
    <dbReference type="NCBI Taxonomy" id="79078"/>
    <lineage>
        <taxon>Eukaryota</taxon>
        <taxon>Viridiplantae</taxon>
        <taxon>Streptophyta</taxon>
        <taxon>Embryophyta</taxon>
        <taxon>Tracheophyta</taxon>
        <taxon>Spermatophyta</taxon>
        <taxon>Magnoliopsida</taxon>
        <taxon>eudicotyledons</taxon>
        <taxon>Gunneridae</taxon>
        <taxon>Pentapetalae</taxon>
        <taxon>rosids</taxon>
        <taxon>fabids</taxon>
        <taxon>Fabales</taxon>
        <taxon>Fabaceae</taxon>
        <taxon>Papilionoideae</taxon>
        <taxon>50 kb inversion clade</taxon>
        <taxon>dalbergioids sensu lato</taxon>
        <taxon>Dalbergieae</taxon>
        <taxon>Pterocarpus clade</taxon>
        <taxon>Stylosanthes</taxon>
    </lineage>
</organism>
<comment type="caution">
    <text evidence="1">The sequence shown here is derived from an EMBL/GenBank/DDBJ whole genome shotgun (WGS) entry which is preliminary data.</text>
</comment>
<sequence length="189" mass="20889">MVGTQTHTNTMALEFGISAETIGFSGFFQHYSPPPSGGHNLHTGAPIDAPFAATRSSHHPLHFYATFEVLWAWLDAMEGLDGDMASLGCKRSDGYERLCLVAQMERWNRVCTFELGIQTSQGIDSSSSESTLMRATSILTISKLYESTLKGSRVDSKLDRDDFSFETLQGVDSEWPESTPAFKMSFKEA</sequence>
<reference evidence="1 2" key="1">
    <citation type="journal article" date="2023" name="Plants (Basel)">
        <title>Bridging the Gap: Combining Genomics and Transcriptomics Approaches to Understand Stylosanthes scabra, an Orphan Legume from the Brazilian Caatinga.</title>
        <authorList>
            <person name="Ferreira-Neto J.R.C."/>
            <person name="da Silva M.D."/>
            <person name="Binneck E."/>
            <person name="de Melo N.F."/>
            <person name="da Silva R.H."/>
            <person name="de Melo A.L.T.M."/>
            <person name="Pandolfi V."/>
            <person name="Bustamante F.O."/>
            <person name="Brasileiro-Vidal A.C."/>
            <person name="Benko-Iseppon A.M."/>
        </authorList>
    </citation>
    <scope>NUCLEOTIDE SEQUENCE [LARGE SCALE GENOMIC DNA]</scope>
    <source>
        <tissue evidence="1">Leaves</tissue>
    </source>
</reference>
<evidence type="ECO:0000313" key="2">
    <source>
        <dbReference type="Proteomes" id="UP001341840"/>
    </source>
</evidence>
<protein>
    <submittedName>
        <fullName evidence="1">Uncharacterized protein</fullName>
    </submittedName>
</protein>
<proteinExistence type="predicted"/>